<feature type="non-terminal residue" evidence="3">
    <location>
        <position position="1"/>
    </location>
</feature>
<feature type="domain" description="ABC transporter" evidence="2">
    <location>
        <begin position="2"/>
        <end position="168"/>
    </location>
</feature>
<dbReference type="GO" id="GO:0005524">
    <property type="term" value="F:ATP binding"/>
    <property type="evidence" value="ECO:0007669"/>
    <property type="project" value="InterPro"/>
</dbReference>
<keyword evidence="1" id="KW-0813">Transport</keyword>
<dbReference type="AlphaFoldDB" id="X1C9Q8"/>
<dbReference type="InterPro" id="IPR017871">
    <property type="entry name" value="ABC_transporter-like_CS"/>
</dbReference>
<dbReference type="Gene3D" id="3.40.50.300">
    <property type="entry name" value="P-loop containing nucleotide triphosphate hydrolases"/>
    <property type="match status" value="1"/>
</dbReference>
<evidence type="ECO:0000313" key="3">
    <source>
        <dbReference type="EMBL" id="GAG93128.1"/>
    </source>
</evidence>
<organism evidence="3">
    <name type="scientific">marine sediment metagenome</name>
    <dbReference type="NCBI Taxonomy" id="412755"/>
    <lineage>
        <taxon>unclassified sequences</taxon>
        <taxon>metagenomes</taxon>
        <taxon>ecological metagenomes</taxon>
    </lineage>
</organism>
<dbReference type="PROSITE" id="PS50893">
    <property type="entry name" value="ABC_TRANSPORTER_2"/>
    <property type="match status" value="1"/>
</dbReference>
<sequence>DLEFIRKKIGFVFQGSALYDSMSVKENLSFTLKRSAFTGSKAKIDERVEEVLESVGLVDAIDKMPAELSGGMKKRVGLARTLIKKPDIILYDEPTTGLDPATSMEINEMILDVRKSNKVTSVIITHDMNCVRMTSDRMLIIRDGLIYAEGTFEQLQSSDNPWISSFFNNIIHKP</sequence>
<dbReference type="PANTHER" id="PTHR43023">
    <property type="entry name" value="PROTEIN TRIGALACTOSYLDIACYLGLYCEROL 3, CHLOROPLASTIC"/>
    <property type="match status" value="1"/>
</dbReference>
<dbReference type="PROSITE" id="PS00211">
    <property type="entry name" value="ABC_TRANSPORTER_1"/>
    <property type="match status" value="1"/>
</dbReference>
<dbReference type="SUPFAM" id="SSF52540">
    <property type="entry name" value="P-loop containing nucleoside triphosphate hydrolases"/>
    <property type="match status" value="1"/>
</dbReference>
<accession>X1C9Q8</accession>
<protein>
    <recommendedName>
        <fullName evidence="2">ABC transporter domain-containing protein</fullName>
    </recommendedName>
</protein>
<reference evidence="3" key="1">
    <citation type="journal article" date="2014" name="Front. Microbiol.">
        <title>High frequency of phylogenetically diverse reductive dehalogenase-homologous genes in deep subseafloor sedimentary metagenomes.</title>
        <authorList>
            <person name="Kawai M."/>
            <person name="Futagami T."/>
            <person name="Toyoda A."/>
            <person name="Takaki Y."/>
            <person name="Nishi S."/>
            <person name="Hori S."/>
            <person name="Arai W."/>
            <person name="Tsubouchi T."/>
            <person name="Morono Y."/>
            <person name="Uchiyama I."/>
            <person name="Ito T."/>
            <person name="Fujiyama A."/>
            <person name="Inagaki F."/>
            <person name="Takami H."/>
        </authorList>
    </citation>
    <scope>NUCLEOTIDE SEQUENCE</scope>
    <source>
        <strain evidence="3">Expedition CK06-06</strain>
    </source>
</reference>
<dbReference type="InterPro" id="IPR027417">
    <property type="entry name" value="P-loop_NTPase"/>
</dbReference>
<dbReference type="EMBL" id="BART01022174">
    <property type="protein sequence ID" value="GAG93128.1"/>
    <property type="molecule type" value="Genomic_DNA"/>
</dbReference>
<evidence type="ECO:0000259" key="2">
    <source>
        <dbReference type="PROSITE" id="PS50893"/>
    </source>
</evidence>
<dbReference type="Pfam" id="PF00005">
    <property type="entry name" value="ABC_tran"/>
    <property type="match status" value="1"/>
</dbReference>
<dbReference type="PANTHER" id="PTHR43023:SF6">
    <property type="entry name" value="INTERMEMBRANE PHOSPHOLIPID TRANSPORT SYSTEM ATP-BINDING PROTEIN MLAF"/>
    <property type="match status" value="1"/>
</dbReference>
<dbReference type="InterPro" id="IPR003439">
    <property type="entry name" value="ABC_transporter-like_ATP-bd"/>
</dbReference>
<gene>
    <name evidence="3" type="ORF">S01H4_40666</name>
</gene>
<proteinExistence type="predicted"/>
<comment type="caution">
    <text evidence="3">The sequence shown here is derived from an EMBL/GenBank/DDBJ whole genome shotgun (WGS) entry which is preliminary data.</text>
</comment>
<evidence type="ECO:0000256" key="1">
    <source>
        <dbReference type="ARBA" id="ARBA00022448"/>
    </source>
</evidence>
<dbReference type="GO" id="GO:0016887">
    <property type="term" value="F:ATP hydrolysis activity"/>
    <property type="evidence" value="ECO:0007669"/>
    <property type="project" value="InterPro"/>
</dbReference>
<name>X1C9Q8_9ZZZZ</name>